<sequence>MSGKKLNILLLGWAGCNLKNLGKYEDVYRSMGHTTLPYTEHCQIGIQEFRVHSTLRKHARIVCDKIMKLHKEDSEISIVCHVFSNGGGMLWAEICRQMSLQNQSSFRFAGLIFDSCPGELVNIKNMWNFFYESQRSEAVRAIFYLLTPLFAFLFFVFYAFTGQFMQRYNFDAAYFDNWLKYPFLKQTPALFLYSKDDILIPSTTVEDMIRRQRLAGVATTVKSWKHSTHVQHLRRHPKEYIEEVTHFLNSLDFYTGFFMNGLFHT</sequence>
<reference evidence="8 9" key="1">
    <citation type="journal article" date="2015" name="Genome Biol. Evol.">
        <title>Comparative Genomics of a Bacterivorous Green Alga Reveals Evolutionary Causalities and Consequences of Phago-Mixotrophic Mode of Nutrition.</title>
        <authorList>
            <person name="Burns J.A."/>
            <person name="Paasch A."/>
            <person name="Narechania A."/>
            <person name="Kim E."/>
        </authorList>
    </citation>
    <scope>NUCLEOTIDE SEQUENCE [LARGE SCALE GENOMIC DNA]</scope>
    <source>
        <strain evidence="8 9">PLY_AMNH</strain>
    </source>
</reference>
<comment type="similarity">
    <text evidence="1">Belongs to the TMEM53 family.</text>
</comment>
<name>A0AAE0CFU1_9CHLO</name>
<dbReference type="PROSITE" id="PS51257">
    <property type="entry name" value="PROKAR_LIPOPROTEIN"/>
    <property type="match status" value="1"/>
</dbReference>
<dbReference type="SUPFAM" id="SSF53474">
    <property type="entry name" value="alpha/beta-Hydrolases"/>
    <property type="match status" value="1"/>
</dbReference>
<evidence type="ECO:0000256" key="7">
    <source>
        <dbReference type="SAM" id="Phobius"/>
    </source>
</evidence>
<evidence type="ECO:0000313" key="9">
    <source>
        <dbReference type="Proteomes" id="UP001190700"/>
    </source>
</evidence>
<dbReference type="PANTHER" id="PTHR12265:SF30">
    <property type="entry name" value="TRANSMEMBRANE PROTEIN 53"/>
    <property type="match status" value="1"/>
</dbReference>
<accession>A0AAE0CFU1</accession>
<comment type="subcellular location">
    <subcellularLocation>
        <location evidence="6">Nucleus outer membrane</location>
        <topology evidence="6">Single-pass membrane protein</topology>
    </subcellularLocation>
</comment>
<feature type="transmembrane region" description="Helical" evidence="7">
    <location>
        <begin position="141"/>
        <end position="160"/>
    </location>
</feature>
<evidence type="ECO:0008006" key="10">
    <source>
        <dbReference type="Google" id="ProtNLM"/>
    </source>
</evidence>
<dbReference type="InterPro" id="IPR008547">
    <property type="entry name" value="DUF829_TMEM53"/>
</dbReference>
<gene>
    <name evidence="8" type="ORF">CYMTET_37219</name>
</gene>
<keyword evidence="4 7" id="KW-0472">Membrane</keyword>
<dbReference type="EMBL" id="LGRX02024778">
    <property type="protein sequence ID" value="KAK3253534.1"/>
    <property type="molecule type" value="Genomic_DNA"/>
</dbReference>
<comment type="caution">
    <text evidence="8">The sequence shown here is derived from an EMBL/GenBank/DDBJ whole genome shotgun (WGS) entry which is preliminary data.</text>
</comment>
<dbReference type="Pfam" id="PF05705">
    <property type="entry name" value="DUF829"/>
    <property type="match status" value="1"/>
</dbReference>
<dbReference type="Gene3D" id="3.40.50.1820">
    <property type="entry name" value="alpha/beta hydrolase"/>
    <property type="match status" value="1"/>
</dbReference>
<dbReference type="InterPro" id="IPR029058">
    <property type="entry name" value="AB_hydrolase_fold"/>
</dbReference>
<evidence type="ECO:0000256" key="3">
    <source>
        <dbReference type="ARBA" id="ARBA00022989"/>
    </source>
</evidence>
<dbReference type="PANTHER" id="PTHR12265">
    <property type="entry name" value="TRANSMEMBRANE PROTEIN 53"/>
    <property type="match status" value="1"/>
</dbReference>
<keyword evidence="9" id="KW-1185">Reference proteome</keyword>
<evidence type="ECO:0000256" key="4">
    <source>
        <dbReference type="ARBA" id="ARBA00023136"/>
    </source>
</evidence>
<evidence type="ECO:0000256" key="6">
    <source>
        <dbReference type="ARBA" id="ARBA00034303"/>
    </source>
</evidence>
<evidence type="ECO:0000256" key="2">
    <source>
        <dbReference type="ARBA" id="ARBA00022692"/>
    </source>
</evidence>
<evidence type="ECO:0000313" key="8">
    <source>
        <dbReference type="EMBL" id="KAK3253534.1"/>
    </source>
</evidence>
<protein>
    <recommendedName>
        <fullName evidence="10">Transmembrane protein 53</fullName>
    </recommendedName>
</protein>
<dbReference type="Proteomes" id="UP001190700">
    <property type="component" value="Unassembled WGS sequence"/>
</dbReference>
<keyword evidence="5" id="KW-0539">Nucleus</keyword>
<dbReference type="GO" id="GO:0005640">
    <property type="term" value="C:nuclear outer membrane"/>
    <property type="evidence" value="ECO:0007669"/>
    <property type="project" value="UniProtKB-SubCell"/>
</dbReference>
<dbReference type="AlphaFoldDB" id="A0AAE0CFU1"/>
<proteinExistence type="inferred from homology"/>
<evidence type="ECO:0000256" key="5">
    <source>
        <dbReference type="ARBA" id="ARBA00023242"/>
    </source>
</evidence>
<keyword evidence="3 7" id="KW-1133">Transmembrane helix</keyword>
<organism evidence="8 9">
    <name type="scientific">Cymbomonas tetramitiformis</name>
    <dbReference type="NCBI Taxonomy" id="36881"/>
    <lineage>
        <taxon>Eukaryota</taxon>
        <taxon>Viridiplantae</taxon>
        <taxon>Chlorophyta</taxon>
        <taxon>Pyramimonadophyceae</taxon>
        <taxon>Pyramimonadales</taxon>
        <taxon>Pyramimonadaceae</taxon>
        <taxon>Cymbomonas</taxon>
    </lineage>
</organism>
<keyword evidence="2 7" id="KW-0812">Transmembrane</keyword>
<evidence type="ECO:0000256" key="1">
    <source>
        <dbReference type="ARBA" id="ARBA00007387"/>
    </source>
</evidence>